<comment type="caution">
    <text evidence="3">The sequence shown here is derived from an EMBL/GenBank/DDBJ whole genome shotgun (WGS) entry which is preliminary data.</text>
</comment>
<dbReference type="InterPro" id="IPR024983">
    <property type="entry name" value="CHAT_dom"/>
</dbReference>
<evidence type="ECO:0000313" key="4">
    <source>
        <dbReference type="Proteomes" id="UP000629098"/>
    </source>
</evidence>
<dbReference type="Pfam" id="PF13676">
    <property type="entry name" value="TIR_2"/>
    <property type="match status" value="1"/>
</dbReference>
<dbReference type="SUPFAM" id="SSF52540">
    <property type="entry name" value="P-loop containing nucleoside triphosphate hydrolases"/>
    <property type="match status" value="1"/>
</dbReference>
<dbReference type="SUPFAM" id="SSF52200">
    <property type="entry name" value="Toll/Interleukin receptor TIR domain"/>
    <property type="match status" value="1"/>
</dbReference>
<dbReference type="Gene3D" id="3.40.50.10140">
    <property type="entry name" value="Toll/interleukin-1 receptor homology (TIR) domain"/>
    <property type="match status" value="1"/>
</dbReference>
<dbReference type="InterPro" id="IPR000157">
    <property type="entry name" value="TIR_dom"/>
</dbReference>
<dbReference type="Proteomes" id="UP000629098">
    <property type="component" value="Unassembled WGS sequence"/>
</dbReference>
<accession>A0A8J6XI43</accession>
<dbReference type="EMBL" id="JACXAE010000005">
    <property type="protein sequence ID" value="MBD2770617.1"/>
    <property type="molecule type" value="Genomic_DNA"/>
</dbReference>
<dbReference type="Pfam" id="PF12770">
    <property type="entry name" value="CHAT"/>
    <property type="match status" value="1"/>
</dbReference>
<reference evidence="3" key="1">
    <citation type="submission" date="2020-09" db="EMBL/GenBank/DDBJ databases">
        <title>Iningainema tapete sp. nov. (Scytonemataceae, Cyanobacteria) from greenhouses in central Florida (USA) produces two types of nodularin with biosynthetic potential for microcystin-LR and anabaenopeptins.</title>
        <authorList>
            <person name="Berthold D.E."/>
            <person name="Lefler F.W."/>
            <person name="Huang I.-S."/>
            <person name="Abdulla H."/>
            <person name="Zimba P.V."/>
            <person name="Laughinghouse H.D. IV."/>
        </authorList>
    </citation>
    <scope>NUCLEOTIDE SEQUENCE</scope>
    <source>
        <strain evidence="3">BLCCT55</strain>
    </source>
</reference>
<protein>
    <submittedName>
        <fullName evidence="3">AAA-like domain-containing protein</fullName>
    </submittedName>
</protein>
<dbReference type="InterPro" id="IPR035897">
    <property type="entry name" value="Toll_tir_struct_dom_sf"/>
</dbReference>
<dbReference type="RefSeq" id="WP_190824914.1">
    <property type="nucleotide sequence ID" value="NZ_CAWPPI010000005.1"/>
</dbReference>
<dbReference type="GO" id="GO:0007165">
    <property type="term" value="P:signal transduction"/>
    <property type="evidence" value="ECO:0007669"/>
    <property type="project" value="InterPro"/>
</dbReference>
<evidence type="ECO:0000313" key="3">
    <source>
        <dbReference type="EMBL" id="MBD2770617.1"/>
    </source>
</evidence>
<evidence type="ECO:0000259" key="1">
    <source>
        <dbReference type="Pfam" id="PF12770"/>
    </source>
</evidence>
<dbReference type="Pfam" id="PF14516">
    <property type="entry name" value="AAA_35"/>
    <property type="match status" value="1"/>
</dbReference>
<organism evidence="3 4">
    <name type="scientific">Iningainema tapete BLCC-T55</name>
    <dbReference type="NCBI Taxonomy" id="2748662"/>
    <lineage>
        <taxon>Bacteria</taxon>
        <taxon>Bacillati</taxon>
        <taxon>Cyanobacteriota</taxon>
        <taxon>Cyanophyceae</taxon>
        <taxon>Nostocales</taxon>
        <taxon>Scytonemataceae</taxon>
        <taxon>Iningainema tapete</taxon>
    </lineage>
</organism>
<evidence type="ECO:0000259" key="2">
    <source>
        <dbReference type="Pfam" id="PF13676"/>
    </source>
</evidence>
<dbReference type="Gene3D" id="3.40.50.300">
    <property type="entry name" value="P-loop containing nucleotide triphosphate hydrolases"/>
    <property type="match status" value="1"/>
</dbReference>
<dbReference type="InterPro" id="IPR027417">
    <property type="entry name" value="P-loop_NTPase"/>
</dbReference>
<dbReference type="AlphaFoldDB" id="A0A8J6XI43"/>
<feature type="domain" description="CHAT" evidence="1">
    <location>
        <begin position="12"/>
        <end position="162"/>
    </location>
</feature>
<feature type="domain" description="TIR" evidence="2">
    <location>
        <begin position="209"/>
        <end position="328"/>
    </location>
</feature>
<gene>
    <name evidence="3" type="ORF">ICL16_00370</name>
</gene>
<name>A0A8J6XI43_9CYAN</name>
<sequence length="711" mass="80820">MSINTHVKTILLLAANPRNTSQLQLDQEVREISEGLRRANKREQFELEQKWAVRQRDFYRAILDTQPHIVHFCGHGAGEDGIVLEDDTGQTAFLQADALSGMFELFATEGVECVLLNACYSEVQANAISQHINYVIGMNRAIGDQAAINFAVAFYDALGSGREFEFAFKLGCSQIIGLKEHQTPVFKKKQVINLTFNQVEPALKARKRIFISYKRFGEPDEPVAMEVYQALAQQHEVFIDQRMLVGTHWVKRIEEEICQADFLIVFLSARSVNSEMVEQEIQMAHTTAQLQSGRPAILPVRLAYREPFQYPLSAYLNNINWAFWQDTQDTPRLIDELMQAVSGGELSIGEVQAKADLLHKREAVRLPQPFPSAQPVSLELPEGTMDSESAFYVERPSDAIALKTIVQRGVTIAIKGPRQVGKSSLLIRTIEAAVNAGKRVAFLDFQLFDKAALRNAELFFRQFCIWLTDVLEIADRVDEYWNTPLGNTQRCTRYVSRYILKELGNPLVLAMDEVDKVFDADFRSDFFGMLRSWHNSRATTPIWKQLDLTLVTSTEPYQLIDDLNQSPFNVGQVIELGDFTPEQVADLNYRHGSPLNSNEERQLIALLGGHPYLIRRSLYLIASQRITTAELFANATTDNGCFGDHLRHHLSLLHNKTELIESLLQVISQNTCSDKQIFWRLRGAGLVREEGRVVLPRCQLYADYFWENLRG</sequence>
<proteinExistence type="predicted"/>
<keyword evidence="4" id="KW-1185">Reference proteome</keyword>